<accession>A0A5S9IM91</accession>
<evidence type="ECO:0000313" key="3">
    <source>
        <dbReference type="Proteomes" id="UP000326354"/>
    </source>
</evidence>
<protein>
    <submittedName>
        <fullName evidence="2">Uncharacterized protein</fullName>
    </submittedName>
</protein>
<evidence type="ECO:0000313" key="2">
    <source>
        <dbReference type="EMBL" id="BBM84130.1"/>
    </source>
</evidence>
<gene>
    <name evidence="2" type="ORF">UABAM_02486</name>
</gene>
<dbReference type="EMBL" id="AP019860">
    <property type="protein sequence ID" value="BBM84130.1"/>
    <property type="molecule type" value="Genomic_DNA"/>
</dbReference>
<organism evidence="2 3">
    <name type="scientific">Uabimicrobium amorphum</name>
    <dbReference type="NCBI Taxonomy" id="2596890"/>
    <lineage>
        <taxon>Bacteria</taxon>
        <taxon>Pseudomonadati</taxon>
        <taxon>Planctomycetota</taxon>
        <taxon>Candidatus Uabimicrobiia</taxon>
        <taxon>Candidatus Uabimicrobiales</taxon>
        <taxon>Candidatus Uabimicrobiaceae</taxon>
        <taxon>Candidatus Uabimicrobium</taxon>
    </lineage>
</organism>
<dbReference type="KEGG" id="uam:UABAM_02486"/>
<dbReference type="AlphaFoldDB" id="A0A5S9IM91"/>
<evidence type="ECO:0000256" key="1">
    <source>
        <dbReference type="SAM" id="Phobius"/>
    </source>
</evidence>
<name>A0A5S9IM91_UABAM</name>
<dbReference type="RefSeq" id="WP_173013272.1">
    <property type="nucleotide sequence ID" value="NZ_AP019860.1"/>
</dbReference>
<proteinExistence type="predicted"/>
<keyword evidence="1" id="KW-0812">Transmembrane</keyword>
<feature type="transmembrane region" description="Helical" evidence="1">
    <location>
        <begin position="12"/>
        <end position="32"/>
    </location>
</feature>
<sequence length="52" mass="5818">MLAYIDPGSGSLLIQAIIALFFGAIFYLKASWRKFISLFSRKKDTSEDKSDG</sequence>
<keyword evidence="1" id="KW-0472">Membrane</keyword>
<keyword evidence="1" id="KW-1133">Transmembrane helix</keyword>
<keyword evidence="3" id="KW-1185">Reference proteome</keyword>
<reference evidence="2 3" key="1">
    <citation type="submission" date="2019-08" db="EMBL/GenBank/DDBJ databases">
        <title>Complete genome sequence of Candidatus Uab amorphum.</title>
        <authorList>
            <person name="Shiratori T."/>
            <person name="Suzuki S."/>
            <person name="Kakizawa Y."/>
            <person name="Ishida K."/>
        </authorList>
    </citation>
    <scope>NUCLEOTIDE SEQUENCE [LARGE SCALE GENOMIC DNA]</scope>
    <source>
        <strain evidence="2 3">SRT547</strain>
    </source>
</reference>
<dbReference type="Proteomes" id="UP000326354">
    <property type="component" value="Chromosome"/>
</dbReference>